<sequence length="201" mass="22484">MRPIDIFTTNTYSNSAIGTRDYSDIQPKIDYYASLPPPPPYTSSLYITVNDRKRNFPIDQLHDPYGTNEALVSLQNVKDYLLRIQSLSPMHDAISPTDKNTDIKSKPINNFHTPSSVHDTQPNTMITDFSINEGLERIGTTLQQLIDEAQASLSGIPLEKPSPPPLPSPSSEEEEKNTSQGIANYSYQYIYAKSRKDFGGV</sequence>
<feature type="region of interest" description="Disordered" evidence="1">
    <location>
        <begin position="154"/>
        <end position="181"/>
    </location>
</feature>
<dbReference type="Proteomes" id="UP001473302">
    <property type="component" value="Unassembled WGS sequence"/>
</dbReference>
<name>A0ABP9Z7J2_9FUNG</name>
<keyword evidence="3" id="KW-1185">Reference proteome</keyword>
<comment type="caution">
    <text evidence="2">The sequence shown here is derived from an EMBL/GenBank/DDBJ whole genome shotgun (WGS) entry which is preliminary data.</text>
</comment>
<reference evidence="2 3" key="1">
    <citation type="submission" date="2024-04" db="EMBL/GenBank/DDBJ databases">
        <title>genome sequences of Mucor flavus KT1a and Helicostylum pulchrum KT1b strains isolated from the surface of a dry-aged beef.</title>
        <authorList>
            <person name="Toyotome T."/>
            <person name="Hosono M."/>
            <person name="Torimaru M."/>
            <person name="Fukuda K."/>
            <person name="Mikami N."/>
        </authorList>
    </citation>
    <scope>NUCLEOTIDE SEQUENCE [LARGE SCALE GENOMIC DNA]</scope>
    <source>
        <strain evidence="2 3">KT1a</strain>
    </source>
</reference>
<evidence type="ECO:0000256" key="1">
    <source>
        <dbReference type="SAM" id="MobiDB-lite"/>
    </source>
</evidence>
<organism evidence="2 3">
    <name type="scientific">Mucor flavus</name>
    <dbReference type="NCBI Taxonomy" id="439312"/>
    <lineage>
        <taxon>Eukaryota</taxon>
        <taxon>Fungi</taxon>
        <taxon>Fungi incertae sedis</taxon>
        <taxon>Mucoromycota</taxon>
        <taxon>Mucoromycotina</taxon>
        <taxon>Mucoromycetes</taxon>
        <taxon>Mucorales</taxon>
        <taxon>Mucorineae</taxon>
        <taxon>Mucoraceae</taxon>
        <taxon>Mucor</taxon>
    </lineage>
</organism>
<dbReference type="EMBL" id="BAABUK010000024">
    <property type="protein sequence ID" value="GAA5815063.1"/>
    <property type="molecule type" value="Genomic_DNA"/>
</dbReference>
<protein>
    <submittedName>
        <fullName evidence="2">Uncharacterized protein</fullName>
    </submittedName>
</protein>
<evidence type="ECO:0000313" key="2">
    <source>
        <dbReference type="EMBL" id="GAA5815063.1"/>
    </source>
</evidence>
<proteinExistence type="predicted"/>
<accession>A0ABP9Z7J2</accession>
<gene>
    <name evidence="2" type="ORF">MFLAVUS_008569</name>
</gene>
<evidence type="ECO:0000313" key="3">
    <source>
        <dbReference type="Proteomes" id="UP001473302"/>
    </source>
</evidence>